<keyword evidence="5" id="KW-1185">Reference proteome</keyword>
<feature type="domain" description="Thioredoxin" evidence="3">
    <location>
        <begin position="30"/>
        <end position="170"/>
    </location>
</feature>
<evidence type="ECO:0000256" key="2">
    <source>
        <dbReference type="SAM" id="SignalP"/>
    </source>
</evidence>
<proteinExistence type="predicted"/>
<feature type="chain" id="PRO_5020629685" evidence="2">
    <location>
        <begin position="25"/>
        <end position="178"/>
    </location>
</feature>
<dbReference type="Gene3D" id="3.40.30.10">
    <property type="entry name" value="Glutaredoxin"/>
    <property type="match status" value="1"/>
</dbReference>
<dbReference type="PROSITE" id="PS51257">
    <property type="entry name" value="PROKAR_LIPOPROTEIN"/>
    <property type="match status" value="1"/>
</dbReference>
<evidence type="ECO:0000313" key="5">
    <source>
        <dbReference type="Proteomes" id="UP000309215"/>
    </source>
</evidence>
<evidence type="ECO:0000313" key="4">
    <source>
        <dbReference type="EMBL" id="TKD09681.1"/>
    </source>
</evidence>
<dbReference type="InterPro" id="IPR013766">
    <property type="entry name" value="Thioredoxin_domain"/>
</dbReference>
<sequence length="178" mass="19289">MKAASKWKCLALSFSMAAILGAAACSNDPTPTPEPKPAASAASKGRVEWVRATEGEDVATSVRREIERARKDGRDLLVYVGATWCEPCQRFHHAAEKGELDDIFPRLRILEFDLDRDAERLAVAGYASRLIPLFVAPNDDGTASERRIEGSVKGEAAVMEIAGRLRRILPRASAGPTG</sequence>
<reference evidence="4 5" key="1">
    <citation type="submission" date="2019-04" db="EMBL/GenBank/DDBJ databases">
        <authorList>
            <person name="Li Y."/>
            <person name="Wang J."/>
        </authorList>
    </citation>
    <scope>NUCLEOTIDE SEQUENCE [LARGE SCALE GENOMIC DNA]</scope>
    <source>
        <strain evidence="4 5">DSM 14668</strain>
    </source>
</reference>
<gene>
    <name evidence="4" type="ORF">E8A74_10910</name>
</gene>
<dbReference type="EMBL" id="SSMQ01000009">
    <property type="protein sequence ID" value="TKD09681.1"/>
    <property type="molecule type" value="Genomic_DNA"/>
</dbReference>
<dbReference type="SUPFAM" id="SSF52833">
    <property type="entry name" value="Thioredoxin-like"/>
    <property type="match status" value="1"/>
</dbReference>
<feature type="region of interest" description="Disordered" evidence="1">
    <location>
        <begin position="27"/>
        <end position="47"/>
    </location>
</feature>
<name>A0A4V6WQT0_9BACT</name>
<dbReference type="OrthoDB" id="5520291at2"/>
<keyword evidence="2" id="KW-0732">Signal</keyword>
<feature type="signal peptide" evidence="2">
    <location>
        <begin position="1"/>
        <end position="24"/>
    </location>
</feature>
<dbReference type="InterPro" id="IPR036249">
    <property type="entry name" value="Thioredoxin-like_sf"/>
</dbReference>
<dbReference type="RefSeq" id="WP_136928904.1">
    <property type="nucleotide sequence ID" value="NZ_SSMQ01000009.1"/>
</dbReference>
<dbReference type="AlphaFoldDB" id="A0A4V6WQT0"/>
<evidence type="ECO:0000259" key="3">
    <source>
        <dbReference type="PROSITE" id="PS51352"/>
    </source>
</evidence>
<dbReference type="Pfam" id="PF13899">
    <property type="entry name" value="Thioredoxin_7"/>
    <property type="match status" value="1"/>
</dbReference>
<dbReference type="PROSITE" id="PS51352">
    <property type="entry name" value="THIOREDOXIN_2"/>
    <property type="match status" value="1"/>
</dbReference>
<dbReference type="Proteomes" id="UP000309215">
    <property type="component" value="Unassembled WGS sequence"/>
</dbReference>
<organism evidence="4 5">
    <name type="scientific">Polyangium fumosum</name>
    <dbReference type="NCBI Taxonomy" id="889272"/>
    <lineage>
        <taxon>Bacteria</taxon>
        <taxon>Pseudomonadati</taxon>
        <taxon>Myxococcota</taxon>
        <taxon>Polyangia</taxon>
        <taxon>Polyangiales</taxon>
        <taxon>Polyangiaceae</taxon>
        <taxon>Polyangium</taxon>
    </lineage>
</organism>
<protein>
    <submittedName>
        <fullName evidence="4">Thioredoxin family protein</fullName>
    </submittedName>
</protein>
<comment type="caution">
    <text evidence="4">The sequence shown here is derived from an EMBL/GenBank/DDBJ whole genome shotgun (WGS) entry which is preliminary data.</text>
</comment>
<accession>A0A4V6WQT0</accession>
<evidence type="ECO:0000256" key="1">
    <source>
        <dbReference type="SAM" id="MobiDB-lite"/>
    </source>
</evidence>